<evidence type="ECO:0000313" key="2">
    <source>
        <dbReference type="EMBL" id="KAK6115235.1"/>
    </source>
</evidence>
<proteinExistence type="predicted"/>
<sequence>MVIWRAPQPPQIKLNTDGSFDPGTLIAGGGGLIRDHLGRLMLAFHSSFQAVSSFHAELLALEMGLRHARRFSLQIWIELDAAAVVTTITSGGLGSWQVQHTLIRIRNMLRDLQYSISHIHREGNRPADHLAELGAAALGSHFVDEGTASHHLLALIRMDQLGYPSFRFS</sequence>
<dbReference type="Gene3D" id="3.30.420.10">
    <property type="entry name" value="Ribonuclease H-like superfamily/Ribonuclease H"/>
    <property type="match status" value="1"/>
</dbReference>
<dbReference type="Proteomes" id="UP001318860">
    <property type="component" value="Unassembled WGS sequence"/>
</dbReference>
<dbReference type="EMBL" id="JABTTQ020003506">
    <property type="protein sequence ID" value="KAK6115235.1"/>
    <property type="molecule type" value="Genomic_DNA"/>
</dbReference>
<evidence type="ECO:0000259" key="1">
    <source>
        <dbReference type="Pfam" id="PF13456"/>
    </source>
</evidence>
<dbReference type="InterPro" id="IPR044730">
    <property type="entry name" value="RNase_H-like_dom_plant"/>
</dbReference>
<dbReference type="PANTHER" id="PTHR47723">
    <property type="entry name" value="OS05G0353850 PROTEIN"/>
    <property type="match status" value="1"/>
</dbReference>
<comment type="caution">
    <text evidence="2">The sequence shown here is derived from an EMBL/GenBank/DDBJ whole genome shotgun (WGS) entry which is preliminary data.</text>
</comment>
<dbReference type="InterPro" id="IPR002156">
    <property type="entry name" value="RNaseH_domain"/>
</dbReference>
<keyword evidence="3" id="KW-1185">Reference proteome</keyword>
<dbReference type="SUPFAM" id="SSF53098">
    <property type="entry name" value="Ribonuclease H-like"/>
    <property type="match status" value="1"/>
</dbReference>
<feature type="domain" description="RNase H type-1" evidence="1">
    <location>
        <begin position="15"/>
        <end position="132"/>
    </location>
</feature>
<dbReference type="Pfam" id="PF13456">
    <property type="entry name" value="RVT_3"/>
    <property type="match status" value="1"/>
</dbReference>
<dbReference type="PANTHER" id="PTHR47723:SF19">
    <property type="entry name" value="POLYNUCLEOTIDYL TRANSFERASE, RIBONUCLEASE H-LIKE SUPERFAMILY PROTEIN"/>
    <property type="match status" value="1"/>
</dbReference>
<accession>A0ABR0TYA0</accession>
<dbReference type="InterPro" id="IPR012337">
    <property type="entry name" value="RNaseH-like_sf"/>
</dbReference>
<dbReference type="InterPro" id="IPR036397">
    <property type="entry name" value="RNaseH_sf"/>
</dbReference>
<gene>
    <name evidence="2" type="ORF">DH2020_007504</name>
</gene>
<reference evidence="2 3" key="1">
    <citation type="journal article" date="2021" name="Comput. Struct. Biotechnol. J.">
        <title>De novo genome assembly of the potent medicinal plant Rehmannia glutinosa using nanopore technology.</title>
        <authorList>
            <person name="Ma L."/>
            <person name="Dong C."/>
            <person name="Song C."/>
            <person name="Wang X."/>
            <person name="Zheng X."/>
            <person name="Niu Y."/>
            <person name="Chen S."/>
            <person name="Feng W."/>
        </authorList>
    </citation>
    <scope>NUCLEOTIDE SEQUENCE [LARGE SCALE GENOMIC DNA]</scope>
    <source>
        <strain evidence="2">DH-2019</strain>
    </source>
</reference>
<organism evidence="2 3">
    <name type="scientific">Rehmannia glutinosa</name>
    <name type="common">Chinese foxglove</name>
    <dbReference type="NCBI Taxonomy" id="99300"/>
    <lineage>
        <taxon>Eukaryota</taxon>
        <taxon>Viridiplantae</taxon>
        <taxon>Streptophyta</taxon>
        <taxon>Embryophyta</taxon>
        <taxon>Tracheophyta</taxon>
        <taxon>Spermatophyta</taxon>
        <taxon>Magnoliopsida</taxon>
        <taxon>eudicotyledons</taxon>
        <taxon>Gunneridae</taxon>
        <taxon>Pentapetalae</taxon>
        <taxon>asterids</taxon>
        <taxon>lamiids</taxon>
        <taxon>Lamiales</taxon>
        <taxon>Orobanchaceae</taxon>
        <taxon>Rehmannieae</taxon>
        <taxon>Rehmannia</taxon>
    </lineage>
</organism>
<name>A0ABR0TYA0_REHGL</name>
<dbReference type="InterPro" id="IPR053151">
    <property type="entry name" value="RNase_H-like"/>
</dbReference>
<protein>
    <recommendedName>
        <fullName evidence="1">RNase H type-1 domain-containing protein</fullName>
    </recommendedName>
</protein>
<evidence type="ECO:0000313" key="3">
    <source>
        <dbReference type="Proteomes" id="UP001318860"/>
    </source>
</evidence>
<dbReference type="CDD" id="cd06222">
    <property type="entry name" value="RNase_H_like"/>
    <property type="match status" value="1"/>
</dbReference>